<comment type="caution">
    <text evidence="1">The sequence shown here is derived from an EMBL/GenBank/DDBJ whole genome shotgun (WGS) entry which is preliminary data.</text>
</comment>
<dbReference type="Proteomes" id="UP000072353">
    <property type="component" value="Unassembled WGS sequence"/>
</dbReference>
<accession>A0AB33UHA0</accession>
<dbReference type="EMBL" id="FILL01000019">
    <property type="protein sequence ID" value="CYX79777.1"/>
    <property type="molecule type" value="Genomic_DNA"/>
</dbReference>
<evidence type="ECO:0000313" key="2">
    <source>
        <dbReference type="Proteomes" id="UP000072353"/>
    </source>
</evidence>
<protein>
    <submittedName>
        <fullName evidence="1">Uncharacterized protein</fullName>
    </submittedName>
</protein>
<organism evidence="1 2">
    <name type="scientific">Streptococcus suis</name>
    <dbReference type="NCBI Taxonomy" id="1307"/>
    <lineage>
        <taxon>Bacteria</taxon>
        <taxon>Bacillati</taxon>
        <taxon>Bacillota</taxon>
        <taxon>Bacilli</taxon>
        <taxon>Lactobacillales</taxon>
        <taxon>Streptococcaceae</taxon>
        <taxon>Streptococcus</taxon>
    </lineage>
</organism>
<dbReference type="AlphaFoldDB" id="A0AB33UHA0"/>
<reference evidence="1 2" key="1">
    <citation type="submission" date="2016-02" db="EMBL/GenBank/DDBJ databases">
        <authorList>
            <consortium name="Pathogen Informatics"/>
        </authorList>
    </citation>
    <scope>NUCLEOTIDE SEQUENCE [LARGE SCALE GENOMIC DNA]</scope>
    <source>
        <strain evidence="1 2">SS975</strain>
    </source>
</reference>
<proteinExistence type="predicted"/>
<evidence type="ECO:0000313" key="1">
    <source>
        <dbReference type="EMBL" id="CYX79777.1"/>
    </source>
</evidence>
<sequence length="115" mass="12902">MNRGRVEMLYKENPDYNRRSLWIGDGLVCPTQNPVQVSHLYGHGCYWFADQCLFFGEKWQSCSSDWSDLLAGSDGTDTGLAGNFGNLVKQNSSKIKIIRCQLGLMNLSSIITFVS</sequence>
<name>A0AB33UHA0_STRSU</name>
<gene>
    <name evidence="1" type="ORF">ERS132521_01862</name>
</gene>